<organism evidence="1 2">
    <name type="scientific">Eretmocerus hayati</name>
    <dbReference type="NCBI Taxonomy" id="131215"/>
    <lineage>
        <taxon>Eukaryota</taxon>
        <taxon>Metazoa</taxon>
        <taxon>Ecdysozoa</taxon>
        <taxon>Arthropoda</taxon>
        <taxon>Hexapoda</taxon>
        <taxon>Insecta</taxon>
        <taxon>Pterygota</taxon>
        <taxon>Neoptera</taxon>
        <taxon>Endopterygota</taxon>
        <taxon>Hymenoptera</taxon>
        <taxon>Apocrita</taxon>
        <taxon>Proctotrupomorpha</taxon>
        <taxon>Chalcidoidea</taxon>
        <taxon>Aphelinidae</taxon>
        <taxon>Aphelininae</taxon>
        <taxon>Eretmocerus</taxon>
    </lineage>
</organism>
<comment type="caution">
    <text evidence="1">The sequence shown here is derived from an EMBL/GenBank/DDBJ whole genome shotgun (WGS) entry which is preliminary data.</text>
</comment>
<protein>
    <submittedName>
        <fullName evidence="1">Uncharacterized protein</fullName>
    </submittedName>
</protein>
<dbReference type="Proteomes" id="UP001239111">
    <property type="component" value="Chromosome 1"/>
</dbReference>
<sequence length="159" mass="17931">MKNLKVEFEENDVGVLTLMTKVKELNVIPARLSKKKNQDLYGLTVRTAGWGTSNDDETPLFKQTAFLSILTMEQCEKNYESLTGNKLRFARIYLCTIAKPYVLATCGNSGGPLFYKHNTILGINKGFCPKSADPTDMMNIHVGIDYYRGFILDVKNNIH</sequence>
<name>A0ACC2PX82_9HYME</name>
<proteinExistence type="predicted"/>
<evidence type="ECO:0000313" key="2">
    <source>
        <dbReference type="Proteomes" id="UP001239111"/>
    </source>
</evidence>
<evidence type="ECO:0000313" key="1">
    <source>
        <dbReference type="EMBL" id="KAJ8687884.1"/>
    </source>
</evidence>
<keyword evidence="2" id="KW-1185">Reference proteome</keyword>
<gene>
    <name evidence="1" type="ORF">QAD02_023679</name>
</gene>
<accession>A0ACC2PX82</accession>
<dbReference type="EMBL" id="CM056741">
    <property type="protein sequence ID" value="KAJ8687884.1"/>
    <property type="molecule type" value="Genomic_DNA"/>
</dbReference>
<reference evidence="1" key="1">
    <citation type="submission" date="2023-04" db="EMBL/GenBank/DDBJ databases">
        <title>A chromosome-level genome assembly of the parasitoid wasp Eretmocerus hayati.</title>
        <authorList>
            <person name="Zhong Y."/>
            <person name="Liu S."/>
            <person name="Liu Y."/>
        </authorList>
    </citation>
    <scope>NUCLEOTIDE SEQUENCE</scope>
    <source>
        <strain evidence="1">ZJU_SS_LIU_2023</strain>
    </source>
</reference>